<keyword evidence="5" id="KW-1185">Reference proteome</keyword>
<dbReference type="GO" id="GO:0016020">
    <property type="term" value="C:membrane"/>
    <property type="evidence" value="ECO:0007669"/>
    <property type="project" value="InterPro"/>
</dbReference>
<keyword evidence="2 3" id="KW-1133">Transmembrane helix</keyword>
<evidence type="ECO:0008006" key="6">
    <source>
        <dbReference type="Google" id="ProtNLM"/>
    </source>
</evidence>
<sequence>MLVALNLVLSYVIKLPTPTGFISLVEVGIFLAAWLRGPKAGAIVGAITGGLLDMLSGYPQWLIFSALIHGSEGWCLGHAKPTPTSRLVYSFLGGVIMVIGYWLVGGLLLWLASPALSWLGALKTASVEVPLNSAQVIIGGLVATLIQPFIKVQKMEKESYNFDK</sequence>
<dbReference type="Proteomes" id="UP000051296">
    <property type="component" value="Unassembled WGS sequence"/>
</dbReference>
<dbReference type="PANTHER" id="PTHR37815:SF3">
    <property type="entry name" value="UPF0397 PROTEIN SPR0429"/>
    <property type="match status" value="1"/>
</dbReference>
<dbReference type="eggNOG" id="COG4720">
    <property type="taxonomic scope" value="Bacteria"/>
</dbReference>
<evidence type="ECO:0000313" key="5">
    <source>
        <dbReference type="Proteomes" id="UP000051296"/>
    </source>
</evidence>
<dbReference type="PATRIC" id="fig|1123500.6.peg.185"/>
<protein>
    <recommendedName>
        <fullName evidence="6">Integral membrane protein</fullName>
    </recommendedName>
</protein>
<evidence type="ECO:0000256" key="1">
    <source>
        <dbReference type="ARBA" id="ARBA00022692"/>
    </source>
</evidence>
<evidence type="ECO:0000313" key="4">
    <source>
        <dbReference type="EMBL" id="KRN33389.1"/>
    </source>
</evidence>
<organism evidence="4 5">
    <name type="scientific">Weissella halotolerans DSM 20190</name>
    <dbReference type="NCBI Taxonomy" id="1123500"/>
    <lineage>
        <taxon>Bacteria</taxon>
        <taxon>Bacillati</taxon>
        <taxon>Bacillota</taxon>
        <taxon>Bacilli</taxon>
        <taxon>Lactobacillales</taxon>
        <taxon>Lactobacillaceae</taxon>
        <taxon>Weissella</taxon>
    </lineage>
</organism>
<accession>A0A0R2G9P3</accession>
<evidence type="ECO:0000256" key="3">
    <source>
        <dbReference type="SAM" id="Phobius"/>
    </source>
</evidence>
<dbReference type="STRING" id="1123500.GCA_000420365_00316"/>
<evidence type="ECO:0000256" key="2">
    <source>
        <dbReference type="ARBA" id="ARBA00022989"/>
    </source>
</evidence>
<dbReference type="EMBL" id="JQAX01000001">
    <property type="protein sequence ID" value="KRN33389.1"/>
    <property type="molecule type" value="Genomic_DNA"/>
</dbReference>
<feature type="transmembrane region" description="Helical" evidence="3">
    <location>
        <begin position="132"/>
        <end position="150"/>
    </location>
</feature>
<feature type="transmembrane region" description="Helical" evidence="3">
    <location>
        <begin position="15"/>
        <end position="35"/>
    </location>
</feature>
<dbReference type="AlphaFoldDB" id="A0A0R2G9P3"/>
<comment type="caution">
    <text evidence="4">The sequence shown here is derived from an EMBL/GenBank/DDBJ whole genome shotgun (WGS) entry which is preliminary data.</text>
</comment>
<keyword evidence="3" id="KW-0472">Membrane</keyword>
<dbReference type="InterPro" id="IPR009825">
    <property type="entry name" value="ECF_substrate-spec-like"/>
</dbReference>
<dbReference type="Pfam" id="PF07155">
    <property type="entry name" value="ECF-ribofla_trS"/>
    <property type="match status" value="1"/>
</dbReference>
<gene>
    <name evidence="4" type="ORF">IV68_GL000187</name>
</gene>
<name>A0A0R2G9P3_9LACO</name>
<dbReference type="PANTHER" id="PTHR37815">
    <property type="entry name" value="UPF0397 PROTEIN BC_2624-RELATED"/>
    <property type="match status" value="1"/>
</dbReference>
<proteinExistence type="predicted"/>
<dbReference type="InParanoid" id="A0A0R2G9P3"/>
<reference evidence="4 5" key="1">
    <citation type="journal article" date="2015" name="Genome Announc.">
        <title>Expanding the biotechnology potential of lactobacilli through comparative genomics of 213 strains and associated genera.</title>
        <authorList>
            <person name="Sun Z."/>
            <person name="Harris H.M."/>
            <person name="McCann A."/>
            <person name="Guo C."/>
            <person name="Argimon S."/>
            <person name="Zhang W."/>
            <person name="Yang X."/>
            <person name="Jeffery I.B."/>
            <person name="Cooney J.C."/>
            <person name="Kagawa T.F."/>
            <person name="Liu W."/>
            <person name="Song Y."/>
            <person name="Salvetti E."/>
            <person name="Wrobel A."/>
            <person name="Rasinkangas P."/>
            <person name="Parkhill J."/>
            <person name="Rea M.C."/>
            <person name="O'Sullivan O."/>
            <person name="Ritari J."/>
            <person name="Douillard F.P."/>
            <person name="Paul Ross R."/>
            <person name="Yang R."/>
            <person name="Briner A.E."/>
            <person name="Felis G.E."/>
            <person name="de Vos W.M."/>
            <person name="Barrangou R."/>
            <person name="Klaenhammer T.R."/>
            <person name="Caufield P.W."/>
            <person name="Cui Y."/>
            <person name="Zhang H."/>
            <person name="O'Toole P.W."/>
        </authorList>
    </citation>
    <scope>NUCLEOTIDE SEQUENCE [LARGE SCALE GENOMIC DNA]</scope>
    <source>
        <strain evidence="4 5">DSM 20190</strain>
    </source>
</reference>
<dbReference type="Gene3D" id="1.10.1760.20">
    <property type="match status" value="1"/>
</dbReference>
<feature type="transmembrane region" description="Helical" evidence="3">
    <location>
        <begin position="87"/>
        <end position="112"/>
    </location>
</feature>
<keyword evidence="1 3" id="KW-0812">Transmembrane</keyword>